<sequence length="47" mass="5515">MCGNIHITYKSIVQFFKFVNSDILHGMWENQTIRGKKNIELAKYQGI</sequence>
<dbReference type="Proteomes" id="UP000003136">
    <property type="component" value="Unassembled WGS sequence"/>
</dbReference>
<proteinExistence type="predicted"/>
<dbReference type="EMBL" id="ABVQ01000035">
    <property type="protein sequence ID" value="EEC57935.1"/>
    <property type="molecule type" value="Genomic_DNA"/>
</dbReference>
<reference evidence="1 2" key="2">
    <citation type="submission" date="2008-11" db="EMBL/GenBank/DDBJ databases">
        <authorList>
            <person name="Fulton L."/>
            <person name="Clifton S."/>
            <person name="Fulton B."/>
            <person name="Xu J."/>
            <person name="Minx P."/>
            <person name="Pepin K.H."/>
            <person name="Johnson M."/>
            <person name="Bhonagiri V."/>
            <person name="Nash W.E."/>
            <person name="Mardis E.R."/>
            <person name="Wilson R.K."/>
        </authorList>
    </citation>
    <scope>NUCLEOTIDE SEQUENCE [LARGE SCALE GENOMIC DNA]</scope>
    <source>
        <strain evidence="1 2">ATCC 43243</strain>
    </source>
</reference>
<evidence type="ECO:0000313" key="1">
    <source>
        <dbReference type="EMBL" id="EEC57935.1"/>
    </source>
</evidence>
<evidence type="ECO:0000313" key="2">
    <source>
        <dbReference type="Proteomes" id="UP000003136"/>
    </source>
</evidence>
<organism evidence="1 2">
    <name type="scientific">[Bacteroides] pectinophilus ATCC 43243</name>
    <dbReference type="NCBI Taxonomy" id="483218"/>
    <lineage>
        <taxon>Bacteria</taxon>
        <taxon>Bacillati</taxon>
        <taxon>Bacillota</taxon>
        <taxon>Clostridia</taxon>
        <taxon>Eubacteriales</taxon>
    </lineage>
</organism>
<keyword evidence="2" id="KW-1185">Reference proteome</keyword>
<reference evidence="1 2" key="1">
    <citation type="submission" date="2008-11" db="EMBL/GenBank/DDBJ databases">
        <title>Draft genome sequence of Bacteroides pectinophilus (ATCC 43243).</title>
        <authorList>
            <person name="Sudarsanam P."/>
            <person name="Ley R."/>
            <person name="Guruge J."/>
            <person name="Turnbaugh P.J."/>
            <person name="Mahowald M."/>
            <person name="Liep D."/>
            <person name="Gordon J."/>
        </authorList>
    </citation>
    <scope>NUCLEOTIDE SEQUENCE [LARGE SCALE GENOMIC DNA]</scope>
    <source>
        <strain evidence="1 2">ATCC 43243</strain>
    </source>
</reference>
<dbReference type="AlphaFoldDB" id="B7AQG3"/>
<dbReference type="HOGENOM" id="CLU_3164790_0_0_9"/>
<comment type="caution">
    <text evidence="1">The sequence shown here is derived from an EMBL/GenBank/DDBJ whole genome shotgun (WGS) entry which is preliminary data.</text>
</comment>
<name>B7AQG3_9FIRM</name>
<accession>B7AQG3</accession>
<protein>
    <submittedName>
        <fullName evidence="1">Uncharacterized protein</fullName>
    </submittedName>
</protein>
<gene>
    <name evidence="1" type="ORF">BACPEC_00920</name>
</gene>